<sequence length="623" mass="68978">MDLATTSIGTSGRKPRLLFFQWDHSPNAGLSAHMIKHMNDHVLCLSTQFEVIVVNRDCDYRAACDRYRPDMALFESGFQTFVSRRPQISNVRGCDDIPKAILHNADSWSDCRSGLLSDMDAWGIDTIFAIATTAAEYMPTVKEKLFVWPNFINPAIFRDYGIEKTVPVMLSGKAHEQYPWRQQVFPLISRMIPCLVLPAFDDCSGLAHRTLSGEGYARALNASRLSLTCGTMAREVVRKHFEIPGARACLVCEESDGLKDAGFRHMENCAFADAGNVLDVVDSLLGDPERLERITQAGYELVQSRHTLAHRPQIRQWLELQGRRVPGEEIAQLGPFGDLVLRPAPRPAETLTPTARSLDRAVLREASEALVADDPVRARAAYEQALRYVRYLPEAHFGLGLCDLMEGHAAAGARRFAGLVEAATVDYGAADPDPVDWAWFLLALAASGQPRRARALAGHYPQLAHRELRRARAVLDRLCGGALPEAAELDRILPADRPSVQDLSPEPFALWQARLARAFTRCGQPGAAARLTDGEGRAGLEWPRQPDLALALADGLLRLPGLSALRPNVPADSHFLYLRHVRLKTVRRVKASPLGVRLQGLWRRRRARRELASARAGLQAGKG</sequence>
<dbReference type="RefSeq" id="WP_119001598.1">
    <property type="nucleotide sequence ID" value="NZ_QWGP01000055.1"/>
</dbReference>
<evidence type="ECO:0000313" key="2">
    <source>
        <dbReference type="EMBL" id="RHZ90488.1"/>
    </source>
</evidence>
<name>A0AAX1UED8_CERSP</name>
<protein>
    <submittedName>
        <fullName evidence="2">Glycosyltransferase family 1 protein</fullName>
    </submittedName>
</protein>
<accession>A0AAX1UED8</accession>
<proteinExistence type="predicted"/>
<evidence type="ECO:0000259" key="1">
    <source>
        <dbReference type="Pfam" id="PF13524"/>
    </source>
</evidence>
<comment type="caution">
    <text evidence="2">The sequence shown here is derived from an EMBL/GenBank/DDBJ whole genome shotgun (WGS) entry which is preliminary data.</text>
</comment>
<dbReference type="Proteomes" id="UP000266305">
    <property type="component" value="Unassembled WGS sequence"/>
</dbReference>
<dbReference type="EMBL" id="QWGP01000055">
    <property type="protein sequence ID" value="RHZ90488.1"/>
    <property type="molecule type" value="Genomic_DNA"/>
</dbReference>
<dbReference type="AlphaFoldDB" id="A0AAX1UED8"/>
<reference evidence="2 3" key="1">
    <citation type="submission" date="2018-08" db="EMBL/GenBank/DDBJ databases">
        <title>Draft genome sequence of Rhodobacter sphaeroides FY.</title>
        <authorList>
            <person name="Rayyan A."/>
            <person name="Meyer T.E."/>
            <person name="Kyndt J.A."/>
        </authorList>
    </citation>
    <scope>NUCLEOTIDE SEQUENCE [LARGE SCALE GENOMIC DNA]</scope>
    <source>
        <strain evidence="2 3">FY</strain>
    </source>
</reference>
<feature type="domain" description="Spore protein YkvP/CgeB glycosyl transferase-like" evidence="1">
    <location>
        <begin position="208"/>
        <end position="317"/>
    </location>
</feature>
<gene>
    <name evidence="2" type="ORF">D1114_22995</name>
</gene>
<dbReference type="InterPro" id="IPR055259">
    <property type="entry name" value="YkvP/CgeB_Glyco_trans-like"/>
</dbReference>
<organism evidence="2 3">
    <name type="scientific">Cereibacter sphaeroides</name>
    <name type="common">Rhodobacter sphaeroides</name>
    <dbReference type="NCBI Taxonomy" id="1063"/>
    <lineage>
        <taxon>Bacteria</taxon>
        <taxon>Pseudomonadati</taxon>
        <taxon>Pseudomonadota</taxon>
        <taxon>Alphaproteobacteria</taxon>
        <taxon>Rhodobacterales</taxon>
        <taxon>Paracoccaceae</taxon>
        <taxon>Cereibacter</taxon>
    </lineage>
</organism>
<dbReference type="Pfam" id="PF13524">
    <property type="entry name" value="Glyco_trans_1_2"/>
    <property type="match status" value="1"/>
</dbReference>
<evidence type="ECO:0000313" key="3">
    <source>
        <dbReference type="Proteomes" id="UP000266305"/>
    </source>
</evidence>